<evidence type="ECO:0000256" key="4">
    <source>
        <dbReference type="ARBA" id="ARBA00022801"/>
    </source>
</evidence>
<keyword evidence="9" id="KW-1185">Reference proteome</keyword>
<evidence type="ECO:0000256" key="1">
    <source>
        <dbReference type="ARBA" id="ARBA00007261"/>
    </source>
</evidence>
<evidence type="ECO:0000313" key="9">
    <source>
        <dbReference type="Proteomes" id="UP001439008"/>
    </source>
</evidence>
<evidence type="ECO:0000256" key="2">
    <source>
        <dbReference type="ARBA" id="ARBA00022670"/>
    </source>
</evidence>
<evidence type="ECO:0000313" key="8">
    <source>
        <dbReference type="EMBL" id="MES1922343.1"/>
    </source>
</evidence>
<keyword evidence="6" id="KW-0482">Metalloprotease</keyword>
<keyword evidence="2" id="KW-0645">Protease</keyword>
<dbReference type="Proteomes" id="UP001439008">
    <property type="component" value="Unassembled WGS sequence"/>
</dbReference>
<dbReference type="PANTHER" id="PTHR43690:SF18">
    <property type="entry name" value="INSULIN-DEGRADING ENZYME-RELATED"/>
    <property type="match status" value="1"/>
</dbReference>
<dbReference type="InterPro" id="IPR050626">
    <property type="entry name" value="Peptidase_M16"/>
</dbReference>
<name>A0ABV2ASG5_9EUKA</name>
<dbReference type="EMBL" id="JBDODL010002617">
    <property type="protein sequence ID" value="MES1922343.1"/>
    <property type="molecule type" value="Genomic_DNA"/>
</dbReference>
<reference evidence="8 9" key="1">
    <citation type="journal article" date="2024" name="BMC Biol.">
        <title>Comparative genomics of Ascetosporea gives new insight into the evolutionary basis for animal parasitism in Rhizaria.</title>
        <authorList>
            <person name="Hiltunen Thoren M."/>
            <person name="Onut-Brannstrom I."/>
            <person name="Alfjorden A."/>
            <person name="Peckova H."/>
            <person name="Swords F."/>
            <person name="Hooper C."/>
            <person name="Holzer A.S."/>
            <person name="Bass D."/>
            <person name="Burki F."/>
        </authorList>
    </citation>
    <scope>NUCLEOTIDE SEQUENCE [LARGE SCALE GENOMIC DNA]</scope>
    <source>
        <strain evidence="8">20-A016</strain>
    </source>
</reference>
<gene>
    <name evidence="8" type="ORF">MHBO_003851</name>
</gene>
<evidence type="ECO:0000256" key="3">
    <source>
        <dbReference type="ARBA" id="ARBA00022723"/>
    </source>
</evidence>
<keyword evidence="5" id="KW-0862">Zinc</keyword>
<dbReference type="InterPro" id="IPR011249">
    <property type="entry name" value="Metalloenz_LuxS/M16"/>
</dbReference>
<feature type="domain" description="Peptidase M16 N-terminal" evidence="7">
    <location>
        <begin position="31"/>
        <end position="168"/>
    </location>
</feature>
<proteinExistence type="inferred from homology"/>
<comment type="similarity">
    <text evidence="1">Belongs to the peptidase M16 family.</text>
</comment>
<organism evidence="8 9">
    <name type="scientific">Bonamia ostreae</name>
    <dbReference type="NCBI Taxonomy" id="126728"/>
    <lineage>
        <taxon>Eukaryota</taxon>
        <taxon>Sar</taxon>
        <taxon>Rhizaria</taxon>
        <taxon>Endomyxa</taxon>
        <taxon>Ascetosporea</taxon>
        <taxon>Haplosporida</taxon>
        <taxon>Bonamia</taxon>
    </lineage>
</organism>
<dbReference type="InterPro" id="IPR011765">
    <property type="entry name" value="Pept_M16_N"/>
</dbReference>
<dbReference type="PROSITE" id="PS00143">
    <property type="entry name" value="INSULINASE"/>
    <property type="match status" value="1"/>
</dbReference>
<comment type="caution">
    <text evidence="8">The sequence shown here is derived from an EMBL/GenBank/DDBJ whole genome shotgun (WGS) entry which is preliminary data.</text>
</comment>
<evidence type="ECO:0000256" key="5">
    <source>
        <dbReference type="ARBA" id="ARBA00022833"/>
    </source>
</evidence>
<evidence type="ECO:0000256" key="6">
    <source>
        <dbReference type="ARBA" id="ARBA00023049"/>
    </source>
</evidence>
<dbReference type="SUPFAM" id="SSF63411">
    <property type="entry name" value="LuxS/MPP-like metallohydrolase"/>
    <property type="match status" value="1"/>
</dbReference>
<dbReference type="InterPro" id="IPR001431">
    <property type="entry name" value="Pept_M16_Zn_BS"/>
</dbReference>
<dbReference type="PANTHER" id="PTHR43690">
    <property type="entry name" value="NARDILYSIN"/>
    <property type="match status" value="1"/>
</dbReference>
<dbReference type="Gene3D" id="3.30.830.10">
    <property type="entry name" value="Metalloenzyme, LuxS/M16 peptidase-like"/>
    <property type="match status" value="1"/>
</dbReference>
<protein>
    <recommendedName>
        <fullName evidence="7">Peptidase M16 N-terminal domain-containing protein</fullName>
    </recommendedName>
</protein>
<dbReference type="Pfam" id="PF00675">
    <property type="entry name" value="Peptidase_M16"/>
    <property type="match status" value="1"/>
</dbReference>
<evidence type="ECO:0000259" key="7">
    <source>
        <dbReference type="Pfam" id="PF00675"/>
    </source>
</evidence>
<sequence>MVDQTEQTNPTKSPEDERQYRIAVLKNGIKAVLVSDPETEKGAVCMRVGIGSFSDPVDLPGTAHFLEHMLFLGTQKFPKEDFFENFLQENGGMSNAMTDNEDTKYFYDVHHTGLLPSLEKFASFFTCPLLRRESSKREINAIQSEFEMDLPHDSWRFHQLAAHISDPKTVLNRFSIGILPFLIANFGNSHN</sequence>
<accession>A0ABV2ASG5</accession>
<keyword evidence="4" id="KW-0378">Hydrolase</keyword>
<keyword evidence="3" id="KW-0479">Metal-binding</keyword>